<keyword evidence="1" id="KW-1133">Transmembrane helix</keyword>
<protein>
    <recommendedName>
        <fullName evidence="4">RiboL-PSP-HEPN domain-containing protein</fullName>
    </recommendedName>
</protein>
<proteinExistence type="predicted"/>
<keyword evidence="1" id="KW-0472">Membrane</keyword>
<gene>
    <name evidence="2" type="ORF">N5B56_13140</name>
</gene>
<accession>A0ABT2M4A4</accession>
<name>A0ABT2M4A4_9FIRM</name>
<keyword evidence="3" id="KW-1185">Reference proteome</keyword>
<sequence>MNNIEIIFFEEYKKLDNLCKDLLGSNQGITQYVNEMEQIPFEKSKLVESWQYDYKMLKHIRWIRNNIAHNNGDSECSESDVQYVKNFYQRIINRTDSFSLINVEIRKAEDNQASKNITNENVDNVVSRDNSNNVFIGITMIALIIILVIFVLMIHYFMIND</sequence>
<evidence type="ECO:0000313" key="3">
    <source>
        <dbReference type="Proteomes" id="UP001431199"/>
    </source>
</evidence>
<organism evidence="2 3">
    <name type="scientific">Eubacterium album</name>
    <dbReference type="NCBI Taxonomy" id="2978477"/>
    <lineage>
        <taxon>Bacteria</taxon>
        <taxon>Bacillati</taxon>
        <taxon>Bacillota</taxon>
        <taxon>Clostridia</taxon>
        <taxon>Eubacteriales</taxon>
        <taxon>Eubacteriaceae</taxon>
        <taxon>Eubacterium</taxon>
    </lineage>
</organism>
<dbReference type="RefSeq" id="WP_022088790.1">
    <property type="nucleotide sequence ID" value="NZ_JAODBU010000016.1"/>
</dbReference>
<dbReference type="Proteomes" id="UP001431199">
    <property type="component" value="Unassembled WGS sequence"/>
</dbReference>
<dbReference type="EMBL" id="JAODBU010000016">
    <property type="protein sequence ID" value="MCT7400008.1"/>
    <property type="molecule type" value="Genomic_DNA"/>
</dbReference>
<reference evidence="2" key="1">
    <citation type="submission" date="2022-09" db="EMBL/GenBank/DDBJ databases">
        <title>Eubacterium sp. LFL-14 isolated from human feces.</title>
        <authorList>
            <person name="Liu F."/>
        </authorList>
    </citation>
    <scope>NUCLEOTIDE SEQUENCE</scope>
    <source>
        <strain evidence="2">LFL-14</strain>
    </source>
</reference>
<dbReference type="InterPro" id="IPR046678">
    <property type="entry name" value="DUF6548"/>
</dbReference>
<comment type="caution">
    <text evidence="2">The sequence shown here is derived from an EMBL/GenBank/DDBJ whole genome shotgun (WGS) entry which is preliminary data.</text>
</comment>
<evidence type="ECO:0000256" key="1">
    <source>
        <dbReference type="SAM" id="Phobius"/>
    </source>
</evidence>
<keyword evidence="1" id="KW-0812">Transmembrane</keyword>
<evidence type="ECO:0008006" key="4">
    <source>
        <dbReference type="Google" id="ProtNLM"/>
    </source>
</evidence>
<evidence type="ECO:0000313" key="2">
    <source>
        <dbReference type="EMBL" id="MCT7400008.1"/>
    </source>
</evidence>
<dbReference type="Pfam" id="PF20185">
    <property type="entry name" value="DUF6548"/>
    <property type="match status" value="1"/>
</dbReference>
<feature type="transmembrane region" description="Helical" evidence="1">
    <location>
        <begin position="134"/>
        <end position="159"/>
    </location>
</feature>